<keyword evidence="3" id="KW-1185">Reference proteome</keyword>
<sequence length="416" mass="47075">MESGQNRKRKAQDSISLDDAPAKKRTPATRQRFATPFPPSFYDNLAEIPLTLNVLRELNRRNEARGKAAKRSKTLSLPTKDLSRFARRGGPDLQHLRQFAIRARERSEMEETPKDPPTPRSAAAESGLTQYGREFEQHLLDHKIYMINRKSTPSNIGDVKAQLEEALASLSPDQFPQEQFDAFWTNNEDALYQTHVMANIFSIICGTSHIPSRQNVLFTELAPITDRNVPRPRPDHFDGSDLEDLSIEVRNNDEVKKKVIPTKHYGVPVAANFFMEVKGREGLSLVAQRQVCYFGAYGARSMNCLQNYGKSQKEYDGNAYTFTSTYHPASRTLELYAHHVTAPPSPGEREEYHMTLIKICPLAGEIADFQRGATAFRFVRELAQKYRTQFIQAANARHIVGDTADVSSDETETLPN</sequence>
<name>A0A9P7NF78_9HYPO</name>
<reference evidence="2" key="1">
    <citation type="journal article" date="2020" name="bioRxiv">
        <title>Whole genome comparisons of ergot fungi reveals the divergence and evolution of species within the genus Claviceps are the result of varying mechanisms driving genome evolution and host range expansion.</title>
        <authorList>
            <person name="Wyka S.A."/>
            <person name="Mondo S.J."/>
            <person name="Liu M."/>
            <person name="Dettman J."/>
            <person name="Nalam V."/>
            <person name="Broders K.D."/>
        </authorList>
    </citation>
    <scope>NUCLEOTIDE SEQUENCE</scope>
    <source>
        <strain evidence="2">CCC 602</strain>
    </source>
</reference>
<dbReference type="AlphaFoldDB" id="A0A9P7NF78"/>
<accession>A0A9P7NF78</accession>
<protein>
    <submittedName>
        <fullName evidence="2">Uncharacterized protein</fullName>
    </submittedName>
</protein>
<feature type="compositionally biased region" description="Basic residues" evidence="1">
    <location>
        <begin position="1"/>
        <end position="10"/>
    </location>
</feature>
<evidence type="ECO:0000256" key="1">
    <source>
        <dbReference type="SAM" id="MobiDB-lite"/>
    </source>
</evidence>
<dbReference type="EMBL" id="SRPW01000264">
    <property type="protein sequence ID" value="KAG6016226.1"/>
    <property type="molecule type" value="Genomic_DNA"/>
</dbReference>
<feature type="region of interest" description="Disordered" evidence="1">
    <location>
        <begin position="63"/>
        <end position="89"/>
    </location>
</feature>
<dbReference type="OrthoDB" id="4960590at2759"/>
<evidence type="ECO:0000313" key="2">
    <source>
        <dbReference type="EMBL" id="KAG6016226.1"/>
    </source>
</evidence>
<feature type="compositionally biased region" description="Basic and acidic residues" evidence="1">
    <location>
        <begin position="103"/>
        <end position="114"/>
    </location>
</feature>
<evidence type="ECO:0000313" key="3">
    <source>
        <dbReference type="Proteomes" id="UP000748025"/>
    </source>
</evidence>
<dbReference type="Proteomes" id="UP000748025">
    <property type="component" value="Unassembled WGS sequence"/>
</dbReference>
<feature type="region of interest" description="Disordered" evidence="1">
    <location>
        <begin position="1"/>
        <end position="40"/>
    </location>
</feature>
<comment type="caution">
    <text evidence="2">The sequence shown here is derived from an EMBL/GenBank/DDBJ whole genome shotgun (WGS) entry which is preliminary data.</text>
</comment>
<proteinExistence type="predicted"/>
<organism evidence="2 3">
    <name type="scientific">Claviceps pusilla</name>
    <dbReference type="NCBI Taxonomy" id="123648"/>
    <lineage>
        <taxon>Eukaryota</taxon>
        <taxon>Fungi</taxon>
        <taxon>Dikarya</taxon>
        <taxon>Ascomycota</taxon>
        <taxon>Pezizomycotina</taxon>
        <taxon>Sordariomycetes</taxon>
        <taxon>Hypocreomycetidae</taxon>
        <taxon>Hypocreales</taxon>
        <taxon>Clavicipitaceae</taxon>
        <taxon>Claviceps</taxon>
    </lineage>
</organism>
<gene>
    <name evidence="2" type="ORF">E4U43_004029</name>
</gene>
<feature type="region of interest" description="Disordered" evidence="1">
    <location>
        <begin position="103"/>
        <end position="126"/>
    </location>
</feature>